<dbReference type="EMBL" id="MFLY01000036">
    <property type="protein sequence ID" value="OGG72682.1"/>
    <property type="molecule type" value="Genomic_DNA"/>
</dbReference>
<accession>A0A1F6EH97</accession>
<evidence type="ECO:0000313" key="3">
    <source>
        <dbReference type="Proteomes" id="UP000177306"/>
    </source>
</evidence>
<organism evidence="2 3">
    <name type="scientific">Candidatus Kaiserbacteria bacterium RIFCSPLOWO2_01_FULL_53_17</name>
    <dbReference type="NCBI Taxonomy" id="1798511"/>
    <lineage>
        <taxon>Bacteria</taxon>
        <taxon>Candidatus Kaiseribacteriota</taxon>
    </lineage>
</organism>
<dbReference type="Proteomes" id="UP000177306">
    <property type="component" value="Unassembled WGS sequence"/>
</dbReference>
<protein>
    <submittedName>
        <fullName evidence="2">Uncharacterized protein</fullName>
    </submittedName>
</protein>
<feature type="compositionally biased region" description="Basic and acidic residues" evidence="1">
    <location>
        <begin position="35"/>
        <end position="52"/>
    </location>
</feature>
<evidence type="ECO:0000313" key="2">
    <source>
        <dbReference type="EMBL" id="OGG72682.1"/>
    </source>
</evidence>
<name>A0A1F6EH97_9BACT</name>
<sequence length="65" mass="7600">MEEVGEEPRIVPVEPTPEISRVPPGVQDEIIRRIENEEREEGERERHIDEIIRRKKSSRTPGKDA</sequence>
<evidence type="ECO:0000256" key="1">
    <source>
        <dbReference type="SAM" id="MobiDB-lite"/>
    </source>
</evidence>
<dbReference type="AlphaFoldDB" id="A0A1F6EH97"/>
<feature type="region of interest" description="Disordered" evidence="1">
    <location>
        <begin position="1"/>
        <end position="23"/>
    </location>
</feature>
<proteinExistence type="predicted"/>
<reference evidence="2 3" key="1">
    <citation type="journal article" date="2016" name="Nat. Commun.">
        <title>Thousands of microbial genomes shed light on interconnected biogeochemical processes in an aquifer system.</title>
        <authorList>
            <person name="Anantharaman K."/>
            <person name="Brown C.T."/>
            <person name="Hug L.A."/>
            <person name="Sharon I."/>
            <person name="Castelle C.J."/>
            <person name="Probst A.J."/>
            <person name="Thomas B.C."/>
            <person name="Singh A."/>
            <person name="Wilkins M.J."/>
            <person name="Karaoz U."/>
            <person name="Brodie E.L."/>
            <person name="Williams K.H."/>
            <person name="Hubbard S.S."/>
            <person name="Banfield J.F."/>
        </authorList>
    </citation>
    <scope>NUCLEOTIDE SEQUENCE [LARGE SCALE GENOMIC DNA]</scope>
</reference>
<feature type="region of interest" description="Disordered" evidence="1">
    <location>
        <begin position="35"/>
        <end position="65"/>
    </location>
</feature>
<comment type="caution">
    <text evidence="2">The sequence shown here is derived from an EMBL/GenBank/DDBJ whole genome shotgun (WGS) entry which is preliminary data.</text>
</comment>
<gene>
    <name evidence="2" type="ORF">A3A38_00405</name>
</gene>